<dbReference type="SUPFAM" id="SSF46894">
    <property type="entry name" value="C-terminal effector domain of the bipartite response regulators"/>
    <property type="match status" value="1"/>
</dbReference>
<evidence type="ECO:0000256" key="1">
    <source>
        <dbReference type="ARBA" id="ARBA00023015"/>
    </source>
</evidence>
<dbReference type="PROSITE" id="PS50043">
    <property type="entry name" value="HTH_LUXR_2"/>
    <property type="match status" value="1"/>
</dbReference>
<dbReference type="InterPro" id="IPR036388">
    <property type="entry name" value="WH-like_DNA-bd_sf"/>
</dbReference>
<dbReference type="CDD" id="cd00009">
    <property type="entry name" value="AAA"/>
    <property type="match status" value="1"/>
</dbReference>
<dbReference type="Proteomes" id="UP001597307">
    <property type="component" value="Unassembled WGS sequence"/>
</dbReference>
<dbReference type="PRINTS" id="PR00364">
    <property type="entry name" value="DISEASERSIST"/>
</dbReference>
<keyword evidence="2" id="KW-0238">DNA-binding</keyword>
<proteinExistence type="predicted"/>
<reference evidence="6" key="1">
    <citation type="journal article" date="2019" name="Int. J. Syst. Evol. Microbiol.">
        <title>The Global Catalogue of Microorganisms (GCM) 10K type strain sequencing project: providing services to taxonomists for standard genome sequencing and annotation.</title>
        <authorList>
            <consortium name="The Broad Institute Genomics Platform"/>
            <consortium name="The Broad Institute Genome Sequencing Center for Infectious Disease"/>
            <person name="Wu L."/>
            <person name="Ma J."/>
        </authorList>
    </citation>
    <scope>NUCLEOTIDE SEQUENCE [LARGE SCALE GENOMIC DNA]</scope>
    <source>
        <strain evidence="6">JCM 11496</strain>
    </source>
</reference>
<dbReference type="Gene3D" id="1.10.10.10">
    <property type="entry name" value="Winged helix-like DNA-binding domain superfamily/Winged helix DNA-binding domain"/>
    <property type="match status" value="1"/>
</dbReference>
<dbReference type="PANTHER" id="PTHR44688">
    <property type="entry name" value="DNA-BINDING TRANSCRIPTIONAL ACTIVATOR DEVR_DOSR"/>
    <property type="match status" value="1"/>
</dbReference>
<dbReference type="PANTHER" id="PTHR44688:SF16">
    <property type="entry name" value="DNA-BINDING TRANSCRIPTIONAL ACTIVATOR DEVR_DOSR"/>
    <property type="match status" value="1"/>
</dbReference>
<keyword evidence="3" id="KW-0804">Transcription</keyword>
<name>A0ABW4Q8Y5_9MICC</name>
<keyword evidence="6" id="KW-1185">Reference proteome</keyword>
<evidence type="ECO:0000256" key="3">
    <source>
        <dbReference type="ARBA" id="ARBA00023163"/>
    </source>
</evidence>
<evidence type="ECO:0000259" key="4">
    <source>
        <dbReference type="PROSITE" id="PS50043"/>
    </source>
</evidence>
<dbReference type="InterPro" id="IPR000792">
    <property type="entry name" value="Tscrpt_reg_LuxR_C"/>
</dbReference>
<comment type="caution">
    <text evidence="5">The sequence shown here is derived from an EMBL/GenBank/DDBJ whole genome shotgun (WGS) entry which is preliminary data.</text>
</comment>
<dbReference type="Pfam" id="PF13191">
    <property type="entry name" value="AAA_16"/>
    <property type="match status" value="1"/>
</dbReference>
<protein>
    <submittedName>
        <fullName evidence="5">LuxR C-terminal-related transcriptional regulator</fullName>
    </submittedName>
</protein>
<dbReference type="InterPro" id="IPR016032">
    <property type="entry name" value="Sig_transdc_resp-reg_C-effctor"/>
</dbReference>
<dbReference type="Gene3D" id="3.40.50.300">
    <property type="entry name" value="P-loop containing nucleotide triphosphate hydrolases"/>
    <property type="match status" value="1"/>
</dbReference>
<dbReference type="RefSeq" id="WP_343878924.1">
    <property type="nucleotide sequence ID" value="NZ_BAAAIJ010000032.1"/>
</dbReference>
<accession>A0ABW4Q8Y5</accession>
<evidence type="ECO:0000313" key="6">
    <source>
        <dbReference type="Proteomes" id="UP001597307"/>
    </source>
</evidence>
<sequence length="881" mass="96470">MFGVQGDWPIIGREEELDILREAVRRPDSRGAILTGQGGIGKTVLAQKVAREVEEDYELRYIRGSALTSGMRYGALNFVLTELDDEAVDNPLILLKSLRDLFSKQTAGKQTLILVDNVEDLDSASAMAIAHIVRAGAAKVLLVCQHLQAAPDDFSDLWKDELIHRVDVKPLSLADSNRLLTAGLRGPASRSVILDMWHASGGNPLFLQAIARDQVESGYITTQDGIWVSSSRKTPDPGRIITERISASLDRLTPNQRRTAEIVSIVGVIPLELLDDFSGEAELDPLMETGIFHIDHTQRPMVRIAVGLIGDVIRRQVPLGRSRDLLHQLAASSLSLPMPALSRMNYAAWCLECSMDIDPRLAIDAARLANRYYDTESALRFVKAVPEKLRGAAEVTEEARAYGIQGETDRALAILDNYDRHAQDSSFHEWVGIQMLRCRLLTKNPDRHTQVDSILHLVRERVQKEQADHGGAEGLLVEIALLDAELRAYNGRYTSMIEPLDELLKQGEAMDSAVRHQYCGWLAEALSMTGRQEDAVQLSRLVVLRLSDTDQDPLLTESAWVRLFSVMLISGEWEQCLSMLSDHTQGSLAGVFDGTSLELAEGCLYAYAGRGDDALGKLLPAVSQLRIRDRQDFLSLAEAATAYSYSLTGDVKSSMSHLREVDLEARRYDWHTSRATRYFAVLASAATRGPLQAAQDMLKLADEDRAEGNVGHELFFLCQAVQLGMNDLAERLATSGMDSQGAYAATCALYGKGIASGDADQMLRAAKMAAKIGNLRLAVDAASLVQALTAGSASEGDRAAAVAADDVLRSVGRGSGELRQRALESLTERERGIALLVAEGSSNRQIASILTLSIRTVEGHIYQVYAKLGVSNRSQLKMILA</sequence>
<dbReference type="SMART" id="SM00421">
    <property type="entry name" value="HTH_LUXR"/>
    <property type="match status" value="1"/>
</dbReference>
<gene>
    <name evidence="5" type="ORF">ACFSFX_11090</name>
</gene>
<dbReference type="CDD" id="cd06170">
    <property type="entry name" value="LuxR_C_like"/>
    <property type="match status" value="1"/>
</dbReference>
<feature type="domain" description="HTH luxR-type" evidence="4">
    <location>
        <begin position="819"/>
        <end position="881"/>
    </location>
</feature>
<dbReference type="InterPro" id="IPR027417">
    <property type="entry name" value="P-loop_NTPase"/>
</dbReference>
<dbReference type="EMBL" id="JBHUGA010000040">
    <property type="protein sequence ID" value="MFD1847142.1"/>
    <property type="molecule type" value="Genomic_DNA"/>
</dbReference>
<dbReference type="SUPFAM" id="SSF52540">
    <property type="entry name" value="P-loop containing nucleoside triphosphate hydrolases"/>
    <property type="match status" value="1"/>
</dbReference>
<evidence type="ECO:0000256" key="2">
    <source>
        <dbReference type="ARBA" id="ARBA00023125"/>
    </source>
</evidence>
<dbReference type="InterPro" id="IPR041664">
    <property type="entry name" value="AAA_16"/>
</dbReference>
<evidence type="ECO:0000313" key="5">
    <source>
        <dbReference type="EMBL" id="MFD1847142.1"/>
    </source>
</evidence>
<keyword evidence="1" id="KW-0805">Transcription regulation</keyword>
<organism evidence="5 6">
    <name type="scientific">Arthrobacter flavus</name>
    <dbReference type="NCBI Taxonomy" id="95172"/>
    <lineage>
        <taxon>Bacteria</taxon>
        <taxon>Bacillati</taxon>
        <taxon>Actinomycetota</taxon>
        <taxon>Actinomycetes</taxon>
        <taxon>Micrococcales</taxon>
        <taxon>Micrococcaceae</taxon>
        <taxon>Arthrobacter</taxon>
    </lineage>
</organism>
<dbReference type="PRINTS" id="PR00038">
    <property type="entry name" value="HTHLUXR"/>
</dbReference>
<dbReference type="Pfam" id="PF00196">
    <property type="entry name" value="GerE"/>
    <property type="match status" value="1"/>
</dbReference>